<dbReference type="PANTHER" id="PTHR43046">
    <property type="entry name" value="GDP-MANNOSE MANNOSYL HYDROLASE"/>
    <property type="match status" value="1"/>
</dbReference>
<evidence type="ECO:0000256" key="2">
    <source>
        <dbReference type="ARBA" id="ARBA00022801"/>
    </source>
</evidence>
<dbReference type="KEGG" id="pmet:G4Y79_12565"/>
<accession>A0A7S8E549</accession>
<gene>
    <name evidence="4" type="ORF">G4Y79_12565</name>
</gene>
<name>A0A7S8E549_9CHLR</name>
<dbReference type="Proteomes" id="UP000594468">
    <property type="component" value="Chromosome"/>
</dbReference>
<comment type="cofactor">
    <cofactor evidence="1">
        <name>Mg(2+)</name>
        <dbReference type="ChEBI" id="CHEBI:18420"/>
    </cofactor>
</comment>
<evidence type="ECO:0000313" key="5">
    <source>
        <dbReference type="Proteomes" id="UP000594468"/>
    </source>
</evidence>
<dbReference type="Pfam" id="PF00293">
    <property type="entry name" value="NUDIX"/>
    <property type="match status" value="1"/>
</dbReference>
<keyword evidence="5" id="KW-1185">Reference proteome</keyword>
<reference evidence="4 5" key="1">
    <citation type="submission" date="2020-02" db="EMBL/GenBank/DDBJ databases">
        <authorList>
            <person name="Zheng R.K."/>
            <person name="Sun C.M."/>
        </authorList>
    </citation>
    <scope>NUCLEOTIDE SEQUENCE [LARGE SCALE GENOMIC DNA]</scope>
    <source>
        <strain evidence="5">rifampicinis</strain>
    </source>
</reference>
<dbReference type="PROSITE" id="PS51462">
    <property type="entry name" value="NUDIX"/>
    <property type="match status" value="1"/>
</dbReference>
<organism evidence="4 5">
    <name type="scientific">Phototrophicus methaneseepsis</name>
    <dbReference type="NCBI Taxonomy" id="2710758"/>
    <lineage>
        <taxon>Bacteria</taxon>
        <taxon>Bacillati</taxon>
        <taxon>Chloroflexota</taxon>
        <taxon>Candidatus Thermofontia</taxon>
        <taxon>Phototrophicales</taxon>
        <taxon>Phototrophicaceae</taxon>
        <taxon>Phototrophicus</taxon>
    </lineage>
</organism>
<dbReference type="AlphaFoldDB" id="A0A7S8E549"/>
<evidence type="ECO:0000313" key="4">
    <source>
        <dbReference type="EMBL" id="QPC80546.1"/>
    </source>
</evidence>
<evidence type="ECO:0000256" key="1">
    <source>
        <dbReference type="ARBA" id="ARBA00001946"/>
    </source>
</evidence>
<evidence type="ECO:0000259" key="3">
    <source>
        <dbReference type="PROSITE" id="PS51462"/>
    </source>
</evidence>
<keyword evidence="2" id="KW-0378">Hydrolase</keyword>
<proteinExistence type="predicted"/>
<protein>
    <submittedName>
        <fullName evidence="4">NUDIX domain-containing protein</fullName>
    </submittedName>
</protein>
<dbReference type="PANTHER" id="PTHR43046:SF14">
    <property type="entry name" value="MUTT_NUDIX FAMILY PROTEIN"/>
    <property type="match status" value="1"/>
</dbReference>
<dbReference type="InterPro" id="IPR000086">
    <property type="entry name" value="NUDIX_hydrolase_dom"/>
</dbReference>
<feature type="domain" description="Nudix hydrolase" evidence="3">
    <location>
        <begin position="1"/>
        <end position="139"/>
    </location>
</feature>
<dbReference type="Gene3D" id="3.90.79.10">
    <property type="entry name" value="Nucleoside Triphosphate Pyrophosphohydrolase"/>
    <property type="match status" value="1"/>
</dbReference>
<sequence length="139" mass="15942">MQVLLKVRAIILQESHILLVEFDDEVGLHYNLPGGTVENDERLEDALVREVQEETSAFVMVERLLMTHDYVPTLSPEDYGDTRILTLIYQCSLMENSPQPQMPSKPDANQTGVRWVLLDDLHKVWLIPEIVDEIWAALS</sequence>
<dbReference type="RefSeq" id="WP_195168621.1">
    <property type="nucleotide sequence ID" value="NZ_CP062983.1"/>
</dbReference>
<dbReference type="EMBL" id="CP062983">
    <property type="protein sequence ID" value="QPC80546.1"/>
    <property type="molecule type" value="Genomic_DNA"/>
</dbReference>
<dbReference type="GO" id="GO:0016787">
    <property type="term" value="F:hydrolase activity"/>
    <property type="evidence" value="ECO:0007669"/>
    <property type="project" value="UniProtKB-KW"/>
</dbReference>
<dbReference type="SUPFAM" id="SSF55811">
    <property type="entry name" value="Nudix"/>
    <property type="match status" value="1"/>
</dbReference>
<dbReference type="InterPro" id="IPR015797">
    <property type="entry name" value="NUDIX_hydrolase-like_dom_sf"/>
</dbReference>